<dbReference type="EMBL" id="HG689330">
    <property type="protein sequence ID" value="CDI73982.1"/>
    <property type="molecule type" value="Genomic_DNA"/>
</dbReference>
<keyword evidence="3" id="KW-1185">Reference proteome</keyword>
<evidence type="ECO:0000256" key="1">
    <source>
        <dbReference type="SAM" id="MobiDB-lite"/>
    </source>
</evidence>
<feature type="compositionally biased region" description="Acidic residues" evidence="1">
    <location>
        <begin position="41"/>
        <end position="51"/>
    </location>
</feature>
<feature type="compositionally biased region" description="Acidic residues" evidence="1">
    <location>
        <begin position="19"/>
        <end position="31"/>
    </location>
</feature>
<protein>
    <submittedName>
        <fullName evidence="2">Uncharacterized protein</fullName>
    </submittedName>
</protein>
<proteinExistence type="predicted"/>
<feature type="compositionally biased region" description="Acidic residues" evidence="1">
    <location>
        <begin position="58"/>
        <end position="75"/>
    </location>
</feature>
<dbReference type="VEuPathDB" id="ToxoDB:EPH_0030040"/>
<evidence type="ECO:0000313" key="2">
    <source>
        <dbReference type="EMBL" id="CDI73982.1"/>
    </source>
</evidence>
<gene>
    <name evidence="2" type="ORF">EPH_0030040</name>
</gene>
<name>U6G3A5_9EIME</name>
<feature type="region of interest" description="Disordered" evidence="1">
    <location>
        <begin position="1"/>
        <end position="95"/>
    </location>
</feature>
<reference evidence="2" key="2">
    <citation type="submission" date="2013-10" db="EMBL/GenBank/DDBJ databases">
        <authorList>
            <person name="Aslett M."/>
        </authorList>
    </citation>
    <scope>NUCLEOTIDE SEQUENCE [LARGE SCALE GENOMIC DNA]</scope>
    <source>
        <strain evidence="2">Houghton</strain>
    </source>
</reference>
<dbReference type="Proteomes" id="UP000018201">
    <property type="component" value="Unassembled WGS sequence"/>
</dbReference>
<reference evidence="2" key="1">
    <citation type="submission" date="2013-10" db="EMBL/GenBank/DDBJ databases">
        <title>Genomic analysis of the causative agents of coccidiosis in chickens.</title>
        <authorList>
            <person name="Reid A.J."/>
            <person name="Blake D."/>
            <person name="Billington K."/>
            <person name="Browne H."/>
            <person name="Dunn M."/>
            <person name="Hung S."/>
            <person name="Kawahara F."/>
            <person name="Miranda-Saavedra D."/>
            <person name="Mourier T."/>
            <person name="Nagra H."/>
            <person name="Otto T.D."/>
            <person name="Rawlings N."/>
            <person name="Sanchez A."/>
            <person name="Sanders M."/>
            <person name="Subramaniam C."/>
            <person name="Tay Y."/>
            <person name="Dear P."/>
            <person name="Doerig C."/>
            <person name="Gruber A."/>
            <person name="Parkinson J."/>
            <person name="Shirley M."/>
            <person name="Wan K.L."/>
            <person name="Berriman M."/>
            <person name="Tomley F."/>
            <person name="Pain A."/>
        </authorList>
    </citation>
    <scope>NUCLEOTIDE SEQUENCE [LARGE SCALE GENOMIC DNA]</scope>
    <source>
        <strain evidence="2">Houghton</strain>
    </source>
</reference>
<accession>U6G3A5</accession>
<sequence>MRRRTVRTPSVHPTPPDPNDPDPDPDPDPNDPDPTPPDPTPPDDEPDEPDSAEFNATDFDDGDELMLGGGEEEVQNLEGERKDPLSLIQREGIIS</sequence>
<organism evidence="2 3">
    <name type="scientific">Eimeria praecox</name>
    <dbReference type="NCBI Taxonomy" id="51316"/>
    <lineage>
        <taxon>Eukaryota</taxon>
        <taxon>Sar</taxon>
        <taxon>Alveolata</taxon>
        <taxon>Apicomplexa</taxon>
        <taxon>Conoidasida</taxon>
        <taxon>Coccidia</taxon>
        <taxon>Eucoccidiorida</taxon>
        <taxon>Eimeriorina</taxon>
        <taxon>Eimeriidae</taxon>
        <taxon>Eimeria</taxon>
    </lineage>
</organism>
<evidence type="ECO:0000313" key="3">
    <source>
        <dbReference type="Proteomes" id="UP000018201"/>
    </source>
</evidence>
<dbReference type="AlphaFoldDB" id="U6G3A5"/>